<organism evidence="1 2">
    <name type="scientific">Populus alba x Populus x berolinensis</name>
    <dbReference type="NCBI Taxonomy" id="444605"/>
    <lineage>
        <taxon>Eukaryota</taxon>
        <taxon>Viridiplantae</taxon>
        <taxon>Streptophyta</taxon>
        <taxon>Embryophyta</taxon>
        <taxon>Tracheophyta</taxon>
        <taxon>Spermatophyta</taxon>
        <taxon>Magnoliopsida</taxon>
        <taxon>eudicotyledons</taxon>
        <taxon>Gunneridae</taxon>
        <taxon>Pentapetalae</taxon>
        <taxon>rosids</taxon>
        <taxon>fabids</taxon>
        <taxon>Malpighiales</taxon>
        <taxon>Salicaceae</taxon>
        <taxon>Saliceae</taxon>
        <taxon>Populus</taxon>
    </lineage>
</organism>
<name>A0AAD6PS71_9ROSI</name>
<protein>
    <submittedName>
        <fullName evidence="1">Uncharacterized protein</fullName>
    </submittedName>
</protein>
<evidence type="ECO:0000313" key="1">
    <source>
        <dbReference type="EMBL" id="KAJ6959248.1"/>
    </source>
</evidence>
<dbReference type="AlphaFoldDB" id="A0AAD6PS71"/>
<sequence>MSGPRFPHDPVQFKLAPWPARKTMKKKNKNVTISDE</sequence>
<reference evidence="1" key="1">
    <citation type="journal article" date="2023" name="Mol. Ecol. Resour.">
        <title>Chromosome-level genome assembly of a triploid poplar Populus alba 'Berolinensis'.</title>
        <authorList>
            <person name="Chen S."/>
            <person name="Yu Y."/>
            <person name="Wang X."/>
            <person name="Wang S."/>
            <person name="Zhang T."/>
            <person name="Zhou Y."/>
            <person name="He R."/>
            <person name="Meng N."/>
            <person name="Wang Y."/>
            <person name="Liu W."/>
            <person name="Liu Z."/>
            <person name="Liu J."/>
            <person name="Guo Q."/>
            <person name="Huang H."/>
            <person name="Sederoff R.R."/>
            <person name="Wang G."/>
            <person name="Qu G."/>
            <person name="Chen S."/>
        </authorList>
    </citation>
    <scope>NUCLEOTIDE SEQUENCE</scope>
    <source>
        <strain evidence="1">SC-2020</strain>
    </source>
</reference>
<dbReference type="EMBL" id="JAQIZT010000017">
    <property type="protein sequence ID" value="KAJ6959248.1"/>
    <property type="molecule type" value="Genomic_DNA"/>
</dbReference>
<keyword evidence="2" id="KW-1185">Reference proteome</keyword>
<evidence type="ECO:0000313" key="2">
    <source>
        <dbReference type="Proteomes" id="UP001164929"/>
    </source>
</evidence>
<accession>A0AAD6PS71</accession>
<gene>
    <name evidence="1" type="ORF">NC653_037535</name>
</gene>
<proteinExistence type="predicted"/>
<comment type="caution">
    <text evidence="1">The sequence shown here is derived from an EMBL/GenBank/DDBJ whole genome shotgun (WGS) entry which is preliminary data.</text>
</comment>
<dbReference type="Proteomes" id="UP001164929">
    <property type="component" value="Chromosome 17"/>
</dbReference>